<feature type="domain" description="CS" evidence="4">
    <location>
        <begin position="32"/>
        <end position="115"/>
    </location>
</feature>
<proteinExistence type="predicted"/>
<dbReference type="Gene3D" id="4.10.1130.20">
    <property type="match status" value="1"/>
</dbReference>
<dbReference type="Pfam" id="PF04969">
    <property type="entry name" value="CS"/>
    <property type="match status" value="1"/>
</dbReference>
<evidence type="ECO:0000256" key="3">
    <source>
        <dbReference type="ARBA" id="ARBA00022833"/>
    </source>
</evidence>
<reference evidence="6" key="1">
    <citation type="submission" date="2023-03" db="EMBL/GenBank/DDBJ databases">
        <title>Mating type loci evolution in Malassezia.</title>
        <authorList>
            <person name="Coelho M.A."/>
        </authorList>
    </citation>
    <scope>NUCLEOTIDE SEQUENCE</scope>
    <source>
        <strain evidence="6">CBS 14135</strain>
    </source>
</reference>
<dbReference type="Pfam" id="PF04968">
    <property type="entry name" value="CHORD"/>
    <property type="match status" value="1"/>
</dbReference>
<dbReference type="Proteomes" id="UP001216638">
    <property type="component" value="Chromosome 2"/>
</dbReference>
<name>A0AAF0DV74_9BASI</name>
<dbReference type="InterPro" id="IPR008978">
    <property type="entry name" value="HSP20-like_chaperone"/>
</dbReference>
<dbReference type="EMBL" id="CP119952">
    <property type="protein sequence ID" value="WFC95396.1"/>
    <property type="molecule type" value="Genomic_DNA"/>
</dbReference>
<evidence type="ECO:0000259" key="4">
    <source>
        <dbReference type="PROSITE" id="PS51203"/>
    </source>
</evidence>
<keyword evidence="1" id="KW-0479">Metal-binding</keyword>
<dbReference type="Gene3D" id="2.60.40.790">
    <property type="match status" value="1"/>
</dbReference>
<feature type="domain" description="CHORD" evidence="5">
    <location>
        <begin position="1"/>
        <end position="39"/>
    </location>
</feature>
<dbReference type="PANTHER" id="PTHR46983">
    <property type="entry name" value="CYSTEINE AND HISTIDINE-RICH DOMAIN-CONTAINING PROTEIN 1"/>
    <property type="match status" value="1"/>
</dbReference>
<dbReference type="InterPro" id="IPR007051">
    <property type="entry name" value="CHORD_dom"/>
</dbReference>
<protein>
    <submittedName>
        <fullName evidence="6">Uncharacterized protein</fullName>
    </submittedName>
</protein>
<sequence>MPIFHEGSKGYTCCKRRVLDFDDFLQIVPGELVQCRLDHYETPDDVRVTVYAKAVDAAKSVVDIQTDQVCLDLHLEPVGSIKHARRFEKTLLPYSEVDPEKSSYTIGKMKLDLVL</sequence>
<evidence type="ECO:0000313" key="7">
    <source>
        <dbReference type="Proteomes" id="UP001216638"/>
    </source>
</evidence>
<organism evidence="6 7">
    <name type="scientific">Malassezia brasiliensis</name>
    <dbReference type="NCBI Taxonomy" id="1821822"/>
    <lineage>
        <taxon>Eukaryota</taxon>
        <taxon>Fungi</taxon>
        <taxon>Dikarya</taxon>
        <taxon>Basidiomycota</taxon>
        <taxon>Ustilaginomycotina</taxon>
        <taxon>Malasseziomycetes</taxon>
        <taxon>Malasseziales</taxon>
        <taxon>Malasseziaceae</taxon>
        <taxon>Malassezia</taxon>
    </lineage>
</organism>
<dbReference type="PROSITE" id="PS51203">
    <property type="entry name" value="CS"/>
    <property type="match status" value="1"/>
</dbReference>
<dbReference type="PANTHER" id="PTHR46983:SF3">
    <property type="entry name" value="CHPADIPLOID STATE MAINTENANCE PROTEIN CHPA"/>
    <property type="match status" value="1"/>
</dbReference>
<evidence type="ECO:0000259" key="5">
    <source>
        <dbReference type="PROSITE" id="PS51401"/>
    </source>
</evidence>
<gene>
    <name evidence="6" type="ORF">MBRA1_002044</name>
</gene>
<dbReference type="GO" id="GO:0046872">
    <property type="term" value="F:metal ion binding"/>
    <property type="evidence" value="ECO:0007669"/>
    <property type="project" value="UniProtKB-KW"/>
</dbReference>
<evidence type="ECO:0000256" key="1">
    <source>
        <dbReference type="ARBA" id="ARBA00022723"/>
    </source>
</evidence>
<accession>A0AAF0DV74</accession>
<dbReference type="InterPro" id="IPR007052">
    <property type="entry name" value="CS_dom"/>
</dbReference>
<dbReference type="AlphaFoldDB" id="A0AAF0DV74"/>
<dbReference type="CDD" id="cd06466">
    <property type="entry name" value="p23_CS_SGT1_like"/>
    <property type="match status" value="1"/>
</dbReference>
<dbReference type="InterPro" id="IPR039790">
    <property type="entry name" value="CHRD1"/>
</dbReference>
<keyword evidence="7" id="KW-1185">Reference proteome</keyword>
<evidence type="ECO:0000313" key="6">
    <source>
        <dbReference type="EMBL" id="WFC95396.1"/>
    </source>
</evidence>
<keyword evidence="2" id="KW-0677">Repeat</keyword>
<dbReference type="PROSITE" id="PS51401">
    <property type="entry name" value="CHORD"/>
    <property type="match status" value="1"/>
</dbReference>
<dbReference type="SUPFAM" id="SSF49764">
    <property type="entry name" value="HSP20-like chaperones"/>
    <property type="match status" value="1"/>
</dbReference>
<keyword evidence="3" id="KW-0862">Zinc</keyword>
<evidence type="ECO:0000256" key="2">
    <source>
        <dbReference type="ARBA" id="ARBA00022737"/>
    </source>
</evidence>